<organism evidence="2 3">
    <name type="scientific">Janthinobacterium lividum</name>
    <dbReference type="NCBI Taxonomy" id="29581"/>
    <lineage>
        <taxon>Bacteria</taxon>
        <taxon>Pseudomonadati</taxon>
        <taxon>Pseudomonadota</taxon>
        <taxon>Betaproteobacteria</taxon>
        <taxon>Burkholderiales</taxon>
        <taxon>Oxalobacteraceae</taxon>
        <taxon>Janthinobacterium</taxon>
    </lineage>
</organism>
<evidence type="ECO:0000259" key="1">
    <source>
        <dbReference type="Pfam" id="PF00005"/>
    </source>
</evidence>
<dbReference type="PANTHER" id="PTHR24221:SF654">
    <property type="entry name" value="ATP-BINDING CASSETTE SUB-FAMILY B MEMBER 6"/>
    <property type="match status" value="1"/>
</dbReference>
<name>A0A1E8PSL2_9BURK</name>
<dbReference type="AlphaFoldDB" id="A0A1E8PSL2"/>
<dbReference type="PANTHER" id="PTHR24221">
    <property type="entry name" value="ATP-BINDING CASSETTE SUB-FAMILY B"/>
    <property type="match status" value="1"/>
</dbReference>
<reference evidence="2 3" key="1">
    <citation type="submission" date="2016-10" db="EMBL/GenBank/DDBJ databases">
        <title>Updated version of Genome Assembly of Janthinobacterium lividum ERGS5:01.</title>
        <authorList>
            <person name="Kumar R."/>
            <person name="Acharya V."/>
            <person name="Singh D."/>
        </authorList>
    </citation>
    <scope>NUCLEOTIDE SEQUENCE [LARGE SCALE GENOMIC DNA]</scope>
    <source>
        <strain evidence="2 3">ERGS5:01</strain>
    </source>
</reference>
<dbReference type="GO" id="GO:0034040">
    <property type="term" value="F:ATPase-coupled lipid transmembrane transporter activity"/>
    <property type="evidence" value="ECO:0007669"/>
    <property type="project" value="TreeGrafter"/>
</dbReference>
<dbReference type="GO" id="GO:0005524">
    <property type="term" value="F:ATP binding"/>
    <property type="evidence" value="ECO:0007669"/>
    <property type="project" value="InterPro"/>
</dbReference>
<dbReference type="EMBL" id="MAQB02000001">
    <property type="protein sequence ID" value="OFJ48609.1"/>
    <property type="molecule type" value="Genomic_DNA"/>
</dbReference>
<evidence type="ECO:0000313" key="3">
    <source>
        <dbReference type="Proteomes" id="UP000092634"/>
    </source>
</evidence>
<dbReference type="SUPFAM" id="SSF52540">
    <property type="entry name" value="P-loop containing nucleoside triphosphate hydrolases"/>
    <property type="match status" value="1"/>
</dbReference>
<comment type="caution">
    <text evidence="2">The sequence shown here is derived from an EMBL/GenBank/DDBJ whole genome shotgun (WGS) entry which is preliminary data.</text>
</comment>
<dbReference type="InterPro" id="IPR027417">
    <property type="entry name" value="P-loop_NTPase"/>
</dbReference>
<accession>A0A1E8PSL2</accession>
<dbReference type="Pfam" id="PF00005">
    <property type="entry name" value="ABC_tran"/>
    <property type="match status" value="1"/>
</dbReference>
<dbReference type="InterPro" id="IPR003439">
    <property type="entry name" value="ABC_transporter-like_ATP-bd"/>
</dbReference>
<feature type="domain" description="ABC transporter" evidence="1">
    <location>
        <begin position="2"/>
        <end position="70"/>
    </location>
</feature>
<dbReference type="Proteomes" id="UP000092634">
    <property type="component" value="Unassembled WGS sequence"/>
</dbReference>
<protein>
    <recommendedName>
        <fullName evidence="1">ABC transporter domain-containing protein</fullName>
    </recommendedName>
</protein>
<proteinExistence type="predicted"/>
<dbReference type="GO" id="GO:0016887">
    <property type="term" value="F:ATP hydrolysis activity"/>
    <property type="evidence" value="ECO:0007669"/>
    <property type="project" value="InterPro"/>
</dbReference>
<gene>
    <name evidence="2" type="ORF">BA896_006425</name>
</gene>
<dbReference type="InterPro" id="IPR039421">
    <property type="entry name" value="Type_1_exporter"/>
</dbReference>
<sequence length="71" mass="7435">MTGINLQIAAGSMTVLIGASGSGKTTLIHLIARFFDASVGAPLVGGVDVRDMFSEQLAGQISQIFQDSYLF</sequence>
<evidence type="ECO:0000313" key="2">
    <source>
        <dbReference type="EMBL" id="OFJ48609.1"/>
    </source>
</evidence>
<dbReference type="Gene3D" id="3.40.50.300">
    <property type="entry name" value="P-loop containing nucleotide triphosphate hydrolases"/>
    <property type="match status" value="1"/>
</dbReference>